<evidence type="ECO:0000313" key="2">
    <source>
        <dbReference type="EMBL" id="KIO15254.1"/>
    </source>
</evidence>
<reference evidence="3" key="2">
    <citation type="submission" date="2015-01" db="EMBL/GenBank/DDBJ databases">
        <title>Evolutionary Origins and Diversification of the Mycorrhizal Mutualists.</title>
        <authorList>
            <consortium name="DOE Joint Genome Institute"/>
            <consortium name="Mycorrhizal Genomics Consortium"/>
            <person name="Kohler A."/>
            <person name="Kuo A."/>
            <person name="Nagy L.G."/>
            <person name="Floudas D."/>
            <person name="Copeland A."/>
            <person name="Barry K.W."/>
            <person name="Cichocki N."/>
            <person name="Veneault-Fourrey C."/>
            <person name="LaButti K."/>
            <person name="Lindquist E.A."/>
            <person name="Lipzen A."/>
            <person name="Lundell T."/>
            <person name="Morin E."/>
            <person name="Murat C."/>
            <person name="Riley R."/>
            <person name="Ohm R."/>
            <person name="Sun H."/>
            <person name="Tunlid A."/>
            <person name="Henrissat B."/>
            <person name="Grigoriev I.V."/>
            <person name="Hibbett D.S."/>
            <person name="Martin F."/>
        </authorList>
    </citation>
    <scope>NUCLEOTIDE SEQUENCE [LARGE SCALE GENOMIC DNA]</scope>
    <source>
        <strain evidence="3">Marx 270</strain>
    </source>
</reference>
<protein>
    <submittedName>
        <fullName evidence="2">Uncharacterized protein</fullName>
    </submittedName>
</protein>
<dbReference type="EMBL" id="KN831944">
    <property type="protein sequence ID" value="KIO15254.1"/>
    <property type="molecule type" value="Genomic_DNA"/>
</dbReference>
<evidence type="ECO:0000313" key="3">
    <source>
        <dbReference type="Proteomes" id="UP000054217"/>
    </source>
</evidence>
<keyword evidence="3" id="KW-1185">Reference proteome</keyword>
<accession>A0A0C3Q075</accession>
<proteinExistence type="predicted"/>
<dbReference type="Proteomes" id="UP000054217">
    <property type="component" value="Unassembled WGS sequence"/>
</dbReference>
<sequence length="64" mass="7712">MEGRMQHVREDNTGKKSETGEYKSRRVRWDVISRLNLGMVSEVYKAMKKQHGNVRHEIAERRRR</sequence>
<evidence type="ECO:0000256" key="1">
    <source>
        <dbReference type="SAM" id="MobiDB-lite"/>
    </source>
</evidence>
<dbReference type="InParanoid" id="A0A0C3Q075"/>
<name>A0A0C3Q075_PISTI</name>
<reference evidence="2 3" key="1">
    <citation type="submission" date="2014-04" db="EMBL/GenBank/DDBJ databases">
        <authorList>
            <consortium name="DOE Joint Genome Institute"/>
            <person name="Kuo A."/>
            <person name="Kohler A."/>
            <person name="Costa M.D."/>
            <person name="Nagy L.G."/>
            <person name="Floudas D."/>
            <person name="Copeland A."/>
            <person name="Barry K.W."/>
            <person name="Cichocki N."/>
            <person name="Veneault-Fourrey C."/>
            <person name="LaButti K."/>
            <person name="Lindquist E.A."/>
            <person name="Lipzen A."/>
            <person name="Lundell T."/>
            <person name="Morin E."/>
            <person name="Murat C."/>
            <person name="Sun H."/>
            <person name="Tunlid A."/>
            <person name="Henrissat B."/>
            <person name="Grigoriev I.V."/>
            <person name="Hibbett D.S."/>
            <person name="Martin F."/>
            <person name="Nordberg H.P."/>
            <person name="Cantor M.N."/>
            <person name="Hua S.X."/>
        </authorList>
    </citation>
    <scope>NUCLEOTIDE SEQUENCE [LARGE SCALE GENOMIC DNA]</scope>
    <source>
        <strain evidence="2 3">Marx 270</strain>
    </source>
</reference>
<feature type="region of interest" description="Disordered" evidence="1">
    <location>
        <begin position="1"/>
        <end position="23"/>
    </location>
</feature>
<gene>
    <name evidence="2" type="ORF">M404DRAFT_991985</name>
</gene>
<organism evidence="2 3">
    <name type="scientific">Pisolithus tinctorius Marx 270</name>
    <dbReference type="NCBI Taxonomy" id="870435"/>
    <lineage>
        <taxon>Eukaryota</taxon>
        <taxon>Fungi</taxon>
        <taxon>Dikarya</taxon>
        <taxon>Basidiomycota</taxon>
        <taxon>Agaricomycotina</taxon>
        <taxon>Agaricomycetes</taxon>
        <taxon>Agaricomycetidae</taxon>
        <taxon>Boletales</taxon>
        <taxon>Sclerodermatineae</taxon>
        <taxon>Pisolithaceae</taxon>
        <taxon>Pisolithus</taxon>
    </lineage>
</organism>
<dbReference type="HOGENOM" id="CLU_2868583_0_0_1"/>
<dbReference type="AlphaFoldDB" id="A0A0C3Q075"/>